<keyword evidence="10" id="KW-0520">NAD</keyword>
<keyword evidence="8 11" id="KW-0830">Ubiquinone</keyword>
<feature type="transmembrane region" description="Helical" evidence="12">
    <location>
        <begin position="6"/>
        <end position="27"/>
    </location>
</feature>
<organism evidence="13">
    <name type="scientific">Xystodesmus sp. YD-2016</name>
    <dbReference type="NCBI Taxonomy" id="1904352"/>
    <lineage>
        <taxon>Eukaryota</taxon>
        <taxon>Metazoa</taxon>
        <taxon>Ecdysozoa</taxon>
        <taxon>Arthropoda</taxon>
        <taxon>Myriapoda</taxon>
        <taxon>Diplopoda</taxon>
        <taxon>Helminthomorpha</taxon>
        <taxon>Polydesmida</taxon>
        <taxon>Xystodesmidae</taxon>
        <taxon>Xystodesminae</taxon>
        <taxon>Xystodesmini</taxon>
        <taxon>Xystodesmus</taxon>
    </lineage>
</organism>
<evidence type="ECO:0000256" key="7">
    <source>
        <dbReference type="ARBA" id="ARBA00022989"/>
    </source>
</evidence>
<protein>
    <recommendedName>
        <fullName evidence="4 11">NADH-ubiquinone oxidoreductase chain 1</fullName>
        <ecNumber evidence="11">7.1.1.2</ecNumber>
    </recommendedName>
</protein>
<feature type="transmembrane region" description="Helical" evidence="12">
    <location>
        <begin position="72"/>
        <end position="96"/>
    </location>
</feature>
<evidence type="ECO:0000256" key="6">
    <source>
        <dbReference type="ARBA" id="ARBA00022692"/>
    </source>
</evidence>
<keyword evidence="9 12" id="KW-0472">Membrane</keyword>
<feature type="transmembrane region" description="Helical" evidence="12">
    <location>
        <begin position="234"/>
        <end position="267"/>
    </location>
</feature>
<comment type="function">
    <text evidence="1">Core subunit of the mitochondrial membrane respiratory chain NADH dehydrogenase (Complex I) that is believed to belong to the minimal assembly required for catalysis. Complex I functions in the transfer of electrons from NADH to the respiratory chain. The immediate electron acceptor for the enzyme is believed to be ubiquinone.</text>
</comment>
<evidence type="ECO:0000256" key="12">
    <source>
        <dbReference type="SAM" id="Phobius"/>
    </source>
</evidence>
<feature type="transmembrane region" description="Helical" evidence="12">
    <location>
        <begin position="170"/>
        <end position="191"/>
    </location>
</feature>
<proteinExistence type="inferred from homology"/>
<comment type="subcellular location">
    <subcellularLocation>
        <location evidence="10">Mitochondrion inner membrane</location>
        <topology evidence="10">Multi-pass membrane protein</topology>
    </subcellularLocation>
    <subcellularLocation>
        <location evidence="2">Mitochondrion membrane</location>
        <topology evidence="2">Multi-pass membrane protein</topology>
    </subcellularLocation>
</comment>
<dbReference type="GO" id="GO:0003954">
    <property type="term" value="F:NADH dehydrogenase activity"/>
    <property type="evidence" value="ECO:0007669"/>
    <property type="project" value="TreeGrafter"/>
</dbReference>
<dbReference type="InterPro" id="IPR018086">
    <property type="entry name" value="NADH_UbQ_OxRdtase_su1_CS"/>
</dbReference>
<keyword evidence="7 12" id="KW-1133">Transmembrane helix</keyword>
<dbReference type="HAMAP" id="MF_01350">
    <property type="entry name" value="NDH1_NuoH"/>
    <property type="match status" value="1"/>
</dbReference>
<comment type="similarity">
    <text evidence="3 10">Belongs to the complex I subunit 1 family.</text>
</comment>
<geneLocation type="mitochondrion" evidence="13"/>
<keyword evidence="11 13" id="KW-0496">Mitochondrion</keyword>
<comment type="catalytic activity">
    <reaction evidence="11">
        <text>a ubiquinone + NADH + 5 H(+)(in) = a ubiquinol + NAD(+) + 4 H(+)(out)</text>
        <dbReference type="Rhea" id="RHEA:29091"/>
        <dbReference type="Rhea" id="RHEA-COMP:9565"/>
        <dbReference type="Rhea" id="RHEA-COMP:9566"/>
        <dbReference type="ChEBI" id="CHEBI:15378"/>
        <dbReference type="ChEBI" id="CHEBI:16389"/>
        <dbReference type="ChEBI" id="CHEBI:17976"/>
        <dbReference type="ChEBI" id="CHEBI:57540"/>
        <dbReference type="ChEBI" id="CHEBI:57945"/>
        <dbReference type="EC" id="7.1.1.2"/>
    </reaction>
</comment>
<evidence type="ECO:0000256" key="3">
    <source>
        <dbReference type="ARBA" id="ARBA00010535"/>
    </source>
</evidence>
<feature type="transmembrane region" description="Helical" evidence="12">
    <location>
        <begin position="144"/>
        <end position="164"/>
    </location>
</feature>
<evidence type="ECO:0000313" key="13">
    <source>
        <dbReference type="EMBL" id="AOR87182.1"/>
    </source>
</evidence>
<evidence type="ECO:0000256" key="4">
    <source>
        <dbReference type="ARBA" id="ARBA00021009"/>
    </source>
</evidence>
<dbReference type="GO" id="GO:0005743">
    <property type="term" value="C:mitochondrial inner membrane"/>
    <property type="evidence" value="ECO:0007669"/>
    <property type="project" value="UniProtKB-SubCell"/>
</dbReference>
<evidence type="ECO:0000256" key="1">
    <source>
        <dbReference type="ARBA" id="ARBA00003257"/>
    </source>
</evidence>
<sequence length="308" mass="35059">MVDVGVIVGEFIMLILVLVSVAFVTLLERSVLGYVQLRKGPNKVGFAGLIQPVADAVKLFSSELVSLSSMSFYMFMLSPMFGLMLLFFIWCVFPVYSGGVDFYLGLMYFFCMSSLGVYVLFGCGWASNSSYSLLGALRGVAQMISYEVSLIFIIMSCVVLSQSFDFEEISLWQVFMWFMVILFPLMLIWFVSCLAETNRTPFDFAEGESELVSGFNVEYGSFGFAFIFMSEYGMIILMSFLVMLLFWGGMMMSILFGWVIVVFWIWVRGAYPRFRYDKLMNLSWRSYLPVSLNFLVFVVGLVLLTISM</sequence>
<dbReference type="PROSITE" id="PS00668">
    <property type="entry name" value="COMPLEX1_ND1_2"/>
    <property type="match status" value="1"/>
</dbReference>
<dbReference type="InterPro" id="IPR001694">
    <property type="entry name" value="NADH_UbQ_OxRdtase_su1/FPO"/>
</dbReference>
<dbReference type="PANTHER" id="PTHR11432:SF3">
    <property type="entry name" value="NADH-UBIQUINONE OXIDOREDUCTASE CHAIN 1"/>
    <property type="match status" value="1"/>
</dbReference>
<evidence type="ECO:0000256" key="11">
    <source>
        <dbReference type="RuleBase" id="RU000473"/>
    </source>
</evidence>
<keyword evidence="6 10" id="KW-0812">Transmembrane</keyword>
<evidence type="ECO:0000256" key="9">
    <source>
        <dbReference type="ARBA" id="ARBA00023136"/>
    </source>
</evidence>
<dbReference type="AlphaFoldDB" id="A0A1S5RS94"/>
<dbReference type="GO" id="GO:0009060">
    <property type="term" value="P:aerobic respiration"/>
    <property type="evidence" value="ECO:0007669"/>
    <property type="project" value="TreeGrafter"/>
</dbReference>
<reference evidence="13" key="1">
    <citation type="journal article" date="2016" name="Zookeys">
        <title>Complete mitochondrial genomes of two flat-backed millipedes by next-generation sequencing (Diplopoda, Polydesmida).</title>
        <authorList>
            <person name="Dong Y."/>
            <person name="Zhu L."/>
            <person name="Bai Y."/>
            <person name="Ou Y."/>
            <person name="Wang C."/>
        </authorList>
    </citation>
    <scope>NUCLEOTIDE SEQUENCE</scope>
</reference>
<dbReference type="GO" id="GO:0008137">
    <property type="term" value="F:NADH dehydrogenase (ubiquinone) activity"/>
    <property type="evidence" value="ECO:0007669"/>
    <property type="project" value="UniProtKB-EC"/>
</dbReference>
<evidence type="ECO:0000256" key="10">
    <source>
        <dbReference type="RuleBase" id="RU000471"/>
    </source>
</evidence>
<keyword evidence="5" id="KW-0813">Transport</keyword>
<evidence type="ECO:0000256" key="2">
    <source>
        <dbReference type="ARBA" id="ARBA00004225"/>
    </source>
</evidence>
<dbReference type="Pfam" id="PF00146">
    <property type="entry name" value="NADHdh"/>
    <property type="match status" value="1"/>
</dbReference>
<evidence type="ECO:0000256" key="5">
    <source>
        <dbReference type="ARBA" id="ARBA00022448"/>
    </source>
</evidence>
<dbReference type="EMBL" id="KU721886">
    <property type="protein sequence ID" value="AOR87182.1"/>
    <property type="molecule type" value="Genomic_DNA"/>
</dbReference>
<dbReference type="EC" id="7.1.1.2" evidence="11"/>
<feature type="transmembrane region" description="Helical" evidence="12">
    <location>
        <begin position="102"/>
        <end position="123"/>
    </location>
</feature>
<evidence type="ECO:0000256" key="8">
    <source>
        <dbReference type="ARBA" id="ARBA00023075"/>
    </source>
</evidence>
<gene>
    <name evidence="13" type="primary">ND1</name>
</gene>
<name>A0A1S5RS94_9MYRI</name>
<dbReference type="PANTHER" id="PTHR11432">
    <property type="entry name" value="NADH DEHYDROGENASE SUBUNIT 1"/>
    <property type="match status" value="1"/>
</dbReference>
<accession>A0A1S5RS94</accession>
<feature type="transmembrane region" description="Helical" evidence="12">
    <location>
        <begin position="287"/>
        <end position="306"/>
    </location>
</feature>